<evidence type="ECO:0000313" key="4">
    <source>
        <dbReference type="EMBL" id="ADH92892.1"/>
    </source>
</evidence>
<dbReference type="InterPro" id="IPR036271">
    <property type="entry name" value="Tet_transcr_reg_TetR-rel_C_sf"/>
</dbReference>
<dbReference type="InterPro" id="IPR009057">
    <property type="entry name" value="Homeodomain-like_sf"/>
</dbReference>
<dbReference type="SUPFAM" id="SSF46689">
    <property type="entry name" value="Homeodomain-like"/>
    <property type="match status" value="1"/>
</dbReference>
<reference evidence="4 5" key="1">
    <citation type="journal article" date="2010" name="Stand. Genomic Sci.">
        <title>Complete genome sequence of Arcanobacterium haemolyticum type strain (11018).</title>
        <authorList>
            <person name="Yasawong M."/>
            <person name="Teshima H."/>
            <person name="Lapidus A."/>
            <person name="Nolan M."/>
            <person name="Lucas S."/>
            <person name="Glavina Del Rio T."/>
            <person name="Tice H."/>
            <person name="Cheng J."/>
            <person name="Bruce D."/>
            <person name="Detter C."/>
            <person name="Tapia R."/>
            <person name="Han C."/>
            <person name="Goodwin L."/>
            <person name="Pitluck S."/>
            <person name="Liolios K."/>
            <person name="Ivanova N."/>
            <person name="Mavromatis K."/>
            <person name="Mikhailova N."/>
            <person name="Pati A."/>
            <person name="Chen A."/>
            <person name="Palaniappan K."/>
            <person name="Land M."/>
            <person name="Hauser L."/>
            <person name="Chang Y."/>
            <person name="Jeffries C."/>
            <person name="Rohde M."/>
            <person name="Sikorski J."/>
            <person name="Pukall R."/>
            <person name="Goker M."/>
            <person name="Woyke T."/>
            <person name="Bristow J."/>
            <person name="Eisen J."/>
            <person name="Markowitz V."/>
            <person name="Hugenholtz P."/>
            <person name="Kyrpides N."/>
            <person name="Klenk H."/>
        </authorList>
    </citation>
    <scope>NUCLEOTIDE SEQUENCE [LARGE SCALE GENOMIC DNA]</scope>
    <source>
        <strain evidence="5">ATCC 9345 / DSM 20595 / CCUG 17215 / LMG 16163 / NBRC 15585 / NCTC 8452 / 11018</strain>
    </source>
</reference>
<feature type="DNA-binding region" description="H-T-H motif" evidence="2">
    <location>
        <begin position="34"/>
        <end position="53"/>
    </location>
</feature>
<evidence type="ECO:0000313" key="5">
    <source>
        <dbReference type="Proteomes" id="UP000000376"/>
    </source>
</evidence>
<dbReference type="InterPro" id="IPR001647">
    <property type="entry name" value="HTH_TetR"/>
</dbReference>
<dbReference type="STRING" id="644284.Arch_1180"/>
<dbReference type="Gene3D" id="1.10.357.10">
    <property type="entry name" value="Tetracycline Repressor, domain 2"/>
    <property type="match status" value="1"/>
</dbReference>
<protein>
    <submittedName>
        <fullName evidence="4">Transcriptional regulator, TetR family</fullName>
    </submittedName>
</protein>
<organism evidence="4 5">
    <name type="scientific">Arcanobacterium haemolyticum (strain ATCC 9345 / DSM 20595 / CCM 5947 / CCUG 17215 / LMG 16163 / NBRC 15585 / NCTC 8452 / 11018)</name>
    <dbReference type="NCBI Taxonomy" id="644284"/>
    <lineage>
        <taxon>Bacteria</taxon>
        <taxon>Bacillati</taxon>
        <taxon>Actinomycetota</taxon>
        <taxon>Actinomycetes</taxon>
        <taxon>Actinomycetales</taxon>
        <taxon>Actinomycetaceae</taxon>
        <taxon>Arcanobacterium</taxon>
    </lineage>
</organism>
<accession>D7BPP3</accession>
<dbReference type="KEGG" id="ahe:Arch_1180"/>
<dbReference type="RefSeq" id="WP_013170386.1">
    <property type="nucleotide sequence ID" value="NC_014218.1"/>
</dbReference>
<dbReference type="EMBL" id="CP002045">
    <property type="protein sequence ID" value="ADH92892.1"/>
    <property type="molecule type" value="Genomic_DNA"/>
</dbReference>
<proteinExistence type="predicted"/>
<dbReference type="eggNOG" id="COG1309">
    <property type="taxonomic scope" value="Bacteria"/>
</dbReference>
<keyword evidence="5" id="KW-1185">Reference proteome</keyword>
<name>D7BPP3_ARCHD</name>
<dbReference type="AlphaFoldDB" id="D7BPP3"/>
<gene>
    <name evidence="4" type="ordered locus">Arch_1180</name>
</gene>
<dbReference type="GO" id="GO:0003677">
    <property type="term" value="F:DNA binding"/>
    <property type="evidence" value="ECO:0007669"/>
    <property type="project" value="UniProtKB-UniRule"/>
</dbReference>
<evidence type="ECO:0000256" key="2">
    <source>
        <dbReference type="PROSITE-ProRule" id="PRU00335"/>
    </source>
</evidence>
<evidence type="ECO:0000256" key="1">
    <source>
        <dbReference type="ARBA" id="ARBA00023125"/>
    </source>
</evidence>
<keyword evidence="1 2" id="KW-0238">DNA-binding</keyword>
<dbReference type="HOGENOM" id="CLU_077880_0_0_11"/>
<dbReference type="Pfam" id="PF00440">
    <property type="entry name" value="TetR_N"/>
    <property type="match status" value="1"/>
</dbReference>
<dbReference type="Proteomes" id="UP000000376">
    <property type="component" value="Chromosome"/>
</dbReference>
<evidence type="ECO:0000259" key="3">
    <source>
        <dbReference type="PROSITE" id="PS50977"/>
    </source>
</evidence>
<dbReference type="SUPFAM" id="SSF48498">
    <property type="entry name" value="Tetracyclin repressor-like, C-terminal domain"/>
    <property type="match status" value="1"/>
</dbReference>
<dbReference type="PROSITE" id="PS50977">
    <property type="entry name" value="HTH_TETR_2"/>
    <property type="match status" value="1"/>
</dbReference>
<feature type="domain" description="HTH tetR-type" evidence="3">
    <location>
        <begin position="11"/>
        <end position="71"/>
    </location>
</feature>
<sequence length="223" mass="25014">MIHVPLGRKTGPKPKFSAADVIDAVLEIGLDRFTMAQVAKKVGVGAPSLYRIYESREDLVGECLAEIARREPWVSPQHTAWPDMLRFWAHYCWQLCEKYPGFALTLYTYPFPQVNFMEAAPGIIDDFVHAGLDKETTLFALDFIGDTAITIHLGVGCYRFDRSTPAGRELIRKNLEITNKQLGVDLTCLTTSTDLFADLVKPKVEFIIQALELGVRPPHGTIF</sequence>